<comment type="caution">
    <text evidence="2">The sequence shown here is derived from an EMBL/GenBank/DDBJ whole genome shotgun (WGS) entry which is preliminary data.</text>
</comment>
<reference evidence="2 3" key="1">
    <citation type="journal article" date="2019" name="Int. J. Syst. Evol. Microbiol.">
        <title>The Global Catalogue of Microorganisms (GCM) 10K type strain sequencing project: providing services to taxonomists for standard genome sequencing and annotation.</title>
        <authorList>
            <consortium name="The Broad Institute Genomics Platform"/>
            <consortium name="The Broad Institute Genome Sequencing Center for Infectious Disease"/>
            <person name="Wu L."/>
            <person name="Ma J."/>
        </authorList>
    </citation>
    <scope>NUCLEOTIDE SEQUENCE [LARGE SCALE GENOMIC DNA]</scope>
    <source>
        <strain evidence="2 3">JCM 15921</strain>
    </source>
</reference>
<dbReference type="RefSeq" id="WP_344368247.1">
    <property type="nucleotide sequence ID" value="NZ_BAAAQB010000044.1"/>
</dbReference>
<dbReference type="EMBL" id="BAAAQB010000044">
    <property type="protein sequence ID" value="GAA2147037.1"/>
    <property type="molecule type" value="Genomic_DNA"/>
</dbReference>
<feature type="transmembrane region" description="Helical" evidence="1">
    <location>
        <begin position="31"/>
        <end position="53"/>
    </location>
</feature>
<proteinExistence type="predicted"/>
<dbReference type="Pfam" id="PF04964">
    <property type="entry name" value="Flp_Fap"/>
    <property type="match status" value="1"/>
</dbReference>
<keyword evidence="3" id="KW-1185">Reference proteome</keyword>
<accession>A0ABN2ZSY0</accession>
<evidence type="ECO:0000256" key="1">
    <source>
        <dbReference type="SAM" id="Phobius"/>
    </source>
</evidence>
<protein>
    <recommendedName>
        <fullName evidence="4">Flp family type IVb pilin</fullName>
    </recommendedName>
</protein>
<evidence type="ECO:0000313" key="2">
    <source>
        <dbReference type="EMBL" id="GAA2147037.1"/>
    </source>
</evidence>
<name>A0ABN2ZSY0_9MICC</name>
<evidence type="ECO:0008006" key="4">
    <source>
        <dbReference type="Google" id="ProtNLM"/>
    </source>
</evidence>
<keyword evidence="1" id="KW-0472">Membrane</keyword>
<keyword evidence="1" id="KW-1133">Transmembrane helix</keyword>
<dbReference type="Proteomes" id="UP001500102">
    <property type="component" value="Unassembled WGS sequence"/>
</dbReference>
<gene>
    <name evidence="2" type="ORF">GCM10009825_41100</name>
</gene>
<sequence length="71" mass="7264">MTTSESNLQLRHREVSHLLSTDEEGATATEYSILAGFIAIAIVAGVGAFGTALDSYITGLGTGVKVALGIP</sequence>
<keyword evidence="1" id="KW-0812">Transmembrane</keyword>
<organism evidence="2 3">
    <name type="scientific">Arthrobacter humicola</name>
    <dbReference type="NCBI Taxonomy" id="409291"/>
    <lineage>
        <taxon>Bacteria</taxon>
        <taxon>Bacillati</taxon>
        <taxon>Actinomycetota</taxon>
        <taxon>Actinomycetes</taxon>
        <taxon>Micrococcales</taxon>
        <taxon>Micrococcaceae</taxon>
        <taxon>Arthrobacter</taxon>
    </lineage>
</organism>
<evidence type="ECO:0000313" key="3">
    <source>
        <dbReference type="Proteomes" id="UP001500102"/>
    </source>
</evidence>
<dbReference type="InterPro" id="IPR007047">
    <property type="entry name" value="Flp_Fap"/>
</dbReference>